<dbReference type="Pfam" id="PF00148">
    <property type="entry name" value="Oxidored_nitro"/>
    <property type="match status" value="1"/>
</dbReference>
<dbReference type="PANTHER" id="PTHR33712">
    <property type="entry name" value="LIGHT-INDEPENDENT PROTOCHLOROPHYLLIDE REDUCTASE SUBUNIT B"/>
    <property type="match status" value="1"/>
</dbReference>
<dbReference type="PANTHER" id="PTHR33712:SF7">
    <property type="entry name" value="LIGHT-INDEPENDENT PROTOCHLOROPHYLLIDE REDUCTASE SUBUNIT B"/>
    <property type="match status" value="1"/>
</dbReference>
<dbReference type="GO" id="GO:0016163">
    <property type="term" value="F:nitrogenase activity"/>
    <property type="evidence" value="ECO:0007669"/>
    <property type="project" value="InterPro"/>
</dbReference>
<dbReference type="InterPro" id="IPR000510">
    <property type="entry name" value="Nase/OxRdtase_comp1"/>
</dbReference>
<evidence type="ECO:0000256" key="2">
    <source>
        <dbReference type="ARBA" id="ARBA00023231"/>
    </source>
</evidence>
<dbReference type="EMBL" id="JACQWF010000397">
    <property type="protein sequence ID" value="MBI4596511.1"/>
    <property type="molecule type" value="Genomic_DNA"/>
</dbReference>
<dbReference type="InterPro" id="IPR000318">
    <property type="entry name" value="Nase_comp1_CS"/>
</dbReference>
<feature type="domain" description="Nitrogenase/oxidoreductase component 1" evidence="4">
    <location>
        <begin position="17"/>
        <end position="257"/>
    </location>
</feature>
<accession>A0A933GM93</accession>
<gene>
    <name evidence="5" type="ORF">HY730_09090</name>
</gene>
<comment type="similarity">
    <text evidence="1 3">Belongs to the NifD/NifK/NifE/NifN family.</text>
</comment>
<evidence type="ECO:0000313" key="5">
    <source>
        <dbReference type="EMBL" id="MBI4596511.1"/>
    </source>
</evidence>
<dbReference type="Gene3D" id="3.40.50.1980">
    <property type="entry name" value="Nitrogenase molybdenum iron protein domain"/>
    <property type="match status" value="2"/>
</dbReference>
<dbReference type="SUPFAM" id="SSF53807">
    <property type="entry name" value="Helical backbone' metal receptor"/>
    <property type="match status" value="1"/>
</dbReference>
<comment type="caution">
    <text evidence="5">The sequence shown here is derived from an EMBL/GenBank/DDBJ whole genome shotgun (WGS) entry which is preliminary data.</text>
</comment>
<organism evidence="5 6">
    <name type="scientific">Tectimicrobiota bacterium</name>
    <dbReference type="NCBI Taxonomy" id="2528274"/>
    <lineage>
        <taxon>Bacteria</taxon>
        <taxon>Pseudomonadati</taxon>
        <taxon>Nitrospinota/Tectimicrobiota group</taxon>
        <taxon>Candidatus Tectimicrobiota</taxon>
    </lineage>
</organism>
<evidence type="ECO:0000313" key="6">
    <source>
        <dbReference type="Proteomes" id="UP000772181"/>
    </source>
</evidence>
<dbReference type="InterPro" id="IPR050152">
    <property type="entry name" value="ChlB/BchB/BchZ"/>
</dbReference>
<reference evidence="5" key="1">
    <citation type="submission" date="2020-07" db="EMBL/GenBank/DDBJ databases">
        <title>Huge and variable diversity of episymbiotic CPR bacteria and DPANN archaea in groundwater ecosystems.</title>
        <authorList>
            <person name="He C.Y."/>
            <person name="Keren R."/>
            <person name="Whittaker M."/>
            <person name="Farag I.F."/>
            <person name="Doudna J."/>
            <person name="Cate J.H.D."/>
            <person name="Banfield J.F."/>
        </authorList>
    </citation>
    <scope>NUCLEOTIDE SEQUENCE</scope>
    <source>
        <strain evidence="5">NC_groundwater_1482_Ag_S-0.65um_47_24</strain>
    </source>
</reference>
<evidence type="ECO:0000256" key="3">
    <source>
        <dbReference type="RuleBase" id="RU004021"/>
    </source>
</evidence>
<protein>
    <submittedName>
        <fullName evidence="5">Nitrogenase</fullName>
    </submittedName>
</protein>
<dbReference type="AlphaFoldDB" id="A0A933GM93"/>
<name>A0A933GM93_UNCTE</name>
<dbReference type="PROSITE" id="PS00699">
    <property type="entry name" value="NITROGENASE_1_1"/>
    <property type="match status" value="1"/>
</dbReference>
<keyword evidence="2 3" id="KW-0535">Nitrogen fixation</keyword>
<dbReference type="Proteomes" id="UP000772181">
    <property type="component" value="Unassembled WGS sequence"/>
</dbReference>
<evidence type="ECO:0000256" key="1">
    <source>
        <dbReference type="ARBA" id="ARBA00011002"/>
    </source>
</evidence>
<sequence>MAEKSSFVSNRNACKLCTPLGACLAFRGIKGAVPLTHGSQGCATYIRRYIISHFKEPMDVASSNFSEEAAIFGGGSNLKIALQNVTTQYNPSLIGISTTCLSETIGDDVPHYIRQYQEEHGTEKIPTIIHVSTPSYRGTHMDGFHAVVRETIRAMAGGGHKHRQINLFPGFVSPADMRYLKEIMIDFDLKYVLLPDYSETLDAPIWAEYEKMAGGGTSLEEIKATGRSRGTIEFGRTSQDVETAGKWLWERFRVPDYIL</sequence>
<feature type="non-terminal residue" evidence="5">
    <location>
        <position position="259"/>
    </location>
</feature>
<proteinExistence type="inferred from homology"/>
<evidence type="ECO:0000259" key="4">
    <source>
        <dbReference type="Pfam" id="PF00148"/>
    </source>
</evidence>